<dbReference type="PANTHER" id="PTHR44591:SF14">
    <property type="entry name" value="PROTEIN PILG"/>
    <property type="match status" value="1"/>
</dbReference>
<dbReference type="OrthoDB" id="8127at2157"/>
<evidence type="ECO:0000256" key="2">
    <source>
        <dbReference type="ARBA" id="ARBA00022679"/>
    </source>
</evidence>
<dbReference type="InterPro" id="IPR013767">
    <property type="entry name" value="PAS_fold"/>
</dbReference>
<evidence type="ECO:0000256" key="5">
    <source>
        <dbReference type="PROSITE-ProRule" id="PRU00169"/>
    </source>
</evidence>
<dbReference type="GO" id="GO:0016301">
    <property type="term" value="F:kinase activity"/>
    <property type="evidence" value="ECO:0007669"/>
    <property type="project" value="UniProtKB-KW"/>
</dbReference>
<name>A0A1H7PPB0_HALLR</name>
<keyword evidence="1 5" id="KW-0597">Phosphoprotein</keyword>
<feature type="modified residue" description="4-aspartylphosphate" evidence="5">
    <location>
        <position position="63"/>
    </location>
</feature>
<evidence type="ECO:0000259" key="7">
    <source>
        <dbReference type="PROSITE" id="PS50112"/>
    </source>
</evidence>
<dbReference type="NCBIfam" id="TIGR00229">
    <property type="entry name" value="sensory_box"/>
    <property type="match status" value="1"/>
</dbReference>
<organism evidence="9 10">
    <name type="scientific">Haloferax larsenii</name>
    <dbReference type="NCBI Taxonomy" id="302484"/>
    <lineage>
        <taxon>Archaea</taxon>
        <taxon>Methanobacteriati</taxon>
        <taxon>Methanobacteriota</taxon>
        <taxon>Stenosarchaea group</taxon>
        <taxon>Halobacteria</taxon>
        <taxon>Halobacteriales</taxon>
        <taxon>Haloferacaceae</taxon>
        <taxon>Haloferax</taxon>
    </lineage>
</organism>
<dbReference type="RefSeq" id="WP_074793776.1">
    <property type="nucleotide sequence ID" value="NZ_FOAD01000004.1"/>
</dbReference>
<keyword evidence="3" id="KW-0418">Kinase</keyword>
<dbReference type="Gene3D" id="3.40.50.2300">
    <property type="match status" value="1"/>
</dbReference>
<dbReference type="SUPFAM" id="SSF52172">
    <property type="entry name" value="CheY-like"/>
    <property type="match status" value="1"/>
</dbReference>
<proteinExistence type="predicted"/>
<keyword evidence="4" id="KW-0902">Two-component regulatory system</keyword>
<dbReference type="AlphaFoldDB" id="A0A1H7PPB0"/>
<evidence type="ECO:0000313" key="9">
    <source>
        <dbReference type="EMBL" id="SEL37449.1"/>
    </source>
</evidence>
<dbReference type="InterPro" id="IPR050595">
    <property type="entry name" value="Bact_response_regulator"/>
</dbReference>
<accession>A0A1H7PPB0</accession>
<dbReference type="SUPFAM" id="SSF55781">
    <property type="entry name" value="GAF domain-like"/>
    <property type="match status" value="1"/>
</dbReference>
<evidence type="ECO:0000256" key="3">
    <source>
        <dbReference type="ARBA" id="ARBA00022777"/>
    </source>
</evidence>
<evidence type="ECO:0000313" key="10">
    <source>
        <dbReference type="Proteomes" id="UP000183894"/>
    </source>
</evidence>
<keyword evidence="2" id="KW-0808">Transferase</keyword>
<dbReference type="SUPFAM" id="SSF55785">
    <property type="entry name" value="PYP-like sensor domain (PAS domain)"/>
    <property type="match status" value="1"/>
</dbReference>
<dbReference type="Pfam" id="PF01590">
    <property type="entry name" value="GAF"/>
    <property type="match status" value="1"/>
</dbReference>
<feature type="domain" description="PAS" evidence="7">
    <location>
        <begin position="145"/>
        <end position="202"/>
    </location>
</feature>
<dbReference type="Pfam" id="PF00989">
    <property type="entry name" value="PAS"/>
    <property type="match status" value="1"/>
</dbReference>
<dbReference type="SMART" id="SM00065">
    <property type="entry name" value="GAF"/>
    <property type="match status" value="1"/>
</dbReference>
<dbReference type="PROSITE" id="PS50113">
    <property type="entry name" value="PAC"/>
    <property type="match status" value="1"/>
</dbReference>
<dbReference type="InterPro" id="IPR000014">
    <property type="entry name" value="PAS"/>
</dbReference>
<protein>
    <submittedName>
        <fullName evidence="9">PAS domain S-box-containing protein</fullName>
    </submittedName>
</protein>
<dbReference type="Gene3D" id="3.30.450.40">
    <property type="match status" value="1"/>
</dbReference>
<sequence length="458" mass="50880">MEHGTRESPSIRVLYVDDDDGLLTLTKRFLESQRGRLEIETTQSPKRALRMLDEREFDVLVSDFQMPELSGLELLETVRRERGSSIPVVIFTGRSREEVAIEALNLGADRYIQKGGDPSTQYGVLLQTIEQLASHRQARQRLRKREAHLEITLDSIAEAVVATDASGEIRRMNRTAEELTGWNTADAVGKHLRDVFHFVDDETGDPLTPAAEVLEHGSSVELEDTTKLVVDGGETRYIDGSVSPILTDDGTIEGLVAVLRDVTDDVLERERRERQQDALIEMATSDAVLMGSFDEAVRHITETVAETLDIDRASIWLADESGTTLFCEDRYDRRDETHTAGDQISADDYPAYFEALESNRSISVVDARTDPLTSELRDDYLAPNVVTSMLDATLRSGGTIAGVVCTEHVGDPRDWRADEITFAAEVADTVVITLLQASGVDRRGKNSTVDREPLTDES</sequence>
<dbReference type="Proteomes" id="UP000183894">
    <property type="component" value="Unassembled WGS sequence"/>
</dbReference>
<dbReference type="PROSITE" id="PS50112">
    <property type="entry name" value="PAS"/>
    <property type="match status" value="1"/>
</dbReference>
<dbReference type="CDD" id="cd00156">
    <property type="entry name" value="REC"/>
    <property type="match status" value="1"/>
</dbReference>
<dbReference type="InterPro" id="IPR003018">
    <property type="entry name" value="GAF"/>
</dbReference>
<reference evidence="9 10" key="1">
    <citation type="submission" date="2016-10" db="EMBL/GenBank/DDBJ databases">
        <authorList>
            <person name="de Groot N.N."/>
        </authorList>
    </citation>
    <scope>NUCLEOTIDE SEQUENCE [LARGE SCALE GENOMIC DNA]</scope>
    <source>
        <strain evidence="9 10">CDM_5</strain>
    </source>
</reference>
<evidence type="ECO:0000259" key="8">
    <source>
        <dbReference type="PROSITE" id="PS50113"/>
    </source>
</evidence>
<dbReference type="EMBL" id="FOAD01000004">
    <property type="protein sequence ID" value="SEL37449.1"/>
    <property type="molecule type" value="Genomic_DNA"/>
</dbReference>
<evidence type="ECO:0000259" key="6">
    <source>
        <dbReference type="PROSITE" id="PS50110"/>
    </source>
</evidence>
<dbReference type="Gene3D" id="3.30.450.20">
    <property type="entry name" value="PAS domain"/>
    <property type="match status" value="1"/>
</dbReference>
<dbReference type="InterPro" id="IPR011006">
    <property type="entry name" value="CheY-like_superfamily"/>
</dbReference>
<dbReference type="GO" id="GO:0000160">
    <property type="term" value="P:phosphorelay signal transduction system"/>
    <property type="evidence" value="ECO:0007669"/>
    <property type="project" value="UniProtKB-KW"/>
</dbReference>
<gene>
    <name evidence="9" type="ORF">SAMN04488691_104150</name>
</gene>
<evidence type="ECO:0000256" key="1">
    <source>
        <dbReference type="ARBA" id="ARBA00022553"/>
    </source>
</evidence>
<evidence type="ECO:0000256" key="4">
    <source>
        <dbReference type="ARBA" id="ARBA00023012"/>
    </source>
</evidence>
<dbReference type="InterPro" id="IPR000700">
    <property type="entry name" value="PAS-assoc_C"/>
</dbReference>
<dbReference type="InterPro" id="IPR029016">
    <property type="entry name" value="GAF-like_dom_sf"/>
</dbReference>
<dbReference type="Pfam" id="PF00072">
    <property type="entry name" value="Response_reg"/>
    <property type="match status" value="1"/>
</dbReference>
<dbReference type="GO" id="GO:0006355">
    <property type="term" value="P:regulation of DNA-templated transcription"/>
    <property type="evidence" value="ECO:0007669"/>
    <property type="project" value="InterPro"/>
</dbReference>
<dbReference type="PANTHER" id="PTHR44591">
    <property type="entry name" value="STRESS RESPONSE REGULATOR PROTEIN 1"/>
    <property type="match status" value="1"/>
</dbReference>
<dbReference type="CDD" id="cd00130">
    <property type="entry name" value="PAS"/>
    <property type="match status" value="1"/>
</dbReference>
<dbReference type="SMART" id="SM00091">
    <property type="entry name" value="PAS"/>
    <property type="match status" value="1"/>
</dbReference>
<dbReference type="SMART" id="SM00448">
    <property type="entry name" value="REC"/>
    <property type="match status" value="1"/>
</dbReference>
<dbReference type="InterPro" id="IPR035965">
    <property type="entry name" value="PAS-like_dom_sf"/>
</dbReference>
<feature type="domain" description="PAC" evidence="8">
    <location>
        <begin position="222"/>
        <end position="274"/>
    </location>
</feature>
<dbReference type="PROSITE" id="PS50110">
    <property type="entry name" value="RESPONSE_REGULATORY"/>
    <property type="match status" value="1"/>
</dbReference>
<feature type="domain" description="Response regulatory" evidence="6">
    <location>
        <begin position="12"/>
        <end position="129"/>
    </location>
</feature>
<dbReference type="InterPro" id="IPR001789">
    <property type="entry name" value="Sig_transdc_resp-reg_receiver"/>
</dbReference>